<name>A0AA37V0T3_9BACT</name>
<feature type="domain" description="Beta-lactamase-related" evidence="2">
    <location>
        <begin position="49"/>
        <end position="372"/>
    </location>
</feature>
<organism evidence="3 4">
    <name type="scientific">Roseisolibacter agri</name>
    <dbReference type="NCBI Taxonomy" id="2014610"/>
    <lineage>
        <taxon>Bacteria</taxon>
        <taxon>Pseudomonadati</taxon>
        <taxon>Gemmatimonadota</taxon>
        <taxon>Gemmatimonadia</taxon>
        <taxon>Gemmatimonadales</taxon>
        <taxon>Gemmatimonadaceae</taxon>
        <taxon>Roseisolibacter</taxon>
    </lineage>
</organism>
<evidence type="ECO:0000259" key="2">
    <source>
        <dbReference type="Pfam" id="PF00144"/>
    </source>
</evidence>
<dbReference type="InterPro" id="IPR001466">
    <property type="entry name" value="Beta-lactam-related"/>
</dbReference>
<dbReference type="SUPFAM" id="SSF56601">
    <property type="entry name" value="beta-lactamase/transpeptidase-like"/>
    <property type="match status" value="1"/>
</dbReference>
<gene>
    <name evidence="3" type="ORF">rosag_16180</name>
</gene>
<dbReference type="PANTHER" id="PTHR46825">
    <property type="entry name" value="D-ALANYL-D-ALANINE-CARBOXYPEPTIDASE/ENDOPEPTIDASE AMPH"/>
    <property type="match status" value="1"/>
</dbReference>
<protein>
    <recommendedName>
        <fullName evidence="2">Beta-lactamase-related domain-containing protein</fullName>
    </recommendedName>
</protein>
<keyword evidence="4" id="KW-1185">Reference proteome</keyword>
<dbReference type="Gene3D" id="3.40.710.10">
    <property type="entry name" value="DD-peptidase/beta-lactamase superfamily"/>
    <property type="match status" value="1"/>
</dbReference>
<feature type="signal peptide" evidence="1">
    <location>
        <begin position="1"/>
        <end position="27"/>
    </location>
</feature>
<proteinExistence type="predicted"/>
<accession>A0AA37V0T3</accession>
<dbReference type="AlphaFoldDB" id="A0AA37V0T3"/>
<dbReference type="Pfam" id="PF00144">
    <property type="entry name" value="Beta-lactamase"/>
    <property type="match status" value="1"/>
</dbReference>
<dbReference type="InterPro" id="IPR050491">
    <property type="entry name" value="AmpC-like"/>
</dbReference>
<comment type="caution">
    <text evidence="3">The sequence shown here is derived from an EMBL/GenBank/DDBJ whole genome shotgun (WGS) entry which is preliminary data.</text>
</comment>
<reference evidence="3" key="1">
    <citation type="submission" date="2022-08" db="EMBL/GenBank/DDBJ databases">
        <title>Draft genome sequencing of Roseisolibacter agri AW1220.</title>
        <authorList>
            <person name="Tobiishi Y."/>
            <person name="Tonouchi A."/>
        </authorList>
    </citation>
    <scope>NUCLEOTIDE SEQUENCE</scope>
    <source>
        <strain evidence="3">AW1220</strain>
    </source>
</reference>
<evidence type="ECO:0000313" key="3">
    <source>
        <dbReference type="EMBL" id="GLC25105.1"/>
    </source>
</evidence>
<sequence>MGSHTLRRPIMARLALRSLLTVPVAGAALAGPAAAQAPADRVDAAFARLAGPATPGCAVGVARGGQPVLQRAYGMADLEGDRPNTPETVFEAGSVTKQVTAAAVVLLALDGRFALEDDARRWLPELPRYERPITIRHLLTHTSGLRDWGSVAALTGWPRGTRAYATPDMLAIVARQRTLNYPVGDHYSYTNSGYSLLAVLVERASGMPFAEFTRTRLFAPLGMASTQWRDDYTRIVKGRAIAYEPAAPGPAASGAFRLDMPFESVVGNGGLLTTVGDLLRWTQNLETGAVGGPRFLAAMHRQARLTSGRQIEYASGLFVTSWRGIPEVSHSGSTGGYRAFLARYPQQRVTVAVLCNAAHANATALAHQVADAYLGDAPTDVATRAAATGATGGDTTGAVPPAGLYRDVRTGAALRVAGTRGPAGRWVAQQAPGGRTTWLRLAADGDTVRYEPMAPATPTARDLAAYAGRWRSEDAEATWQVRAAGDTLLLRDPRGRETPLVPAWRDAFTAAGTVWRFERDAAGRVVRLVASQDRVWAMPFTRS</sequence>
<dbReference type="Proteomes" id="UP001161325">
    <property type="component" value="Unassembled WGS sequence"/>
</dbReference>
<dbReference type="EMBL" id="BRXS01000002">
    <property type="protein sequence ID" value="GLC25105.1"/>
    <property type="molecule type" value="Genomic_DNA"/>
</dbReference>
<feature type="chain" id="PRO_5041247380" description="Beta-lactamase-related domain-containing protein" evidence="1">
    <location>
        <begin position="28"/>
        <end position="543"/>
    </location>
</feature>
<keyword evidence="1" id="KW-0732">Signal</keyword>
<dbReference type="PANTHER" id="PTHR46825:SF9">
    <property type="entry name" value="BETA-LACTAMASE-RELATED DOMAIN-CONTAINING PROTEIN"/>
    <property type="match status" value="1"/>
</dbReference>
<evidence type="ECO:0000313" key="4">
    <source>
        <dbReference type="Proteomes" id="UP001161325"/>
    </source>
</evidence>
<evidence type="ECO:0000256" key="1">
    <source>
        <dbReference type="SAM" id="SignalP"/>
    </source>
</evidence>
<dbReference type="InterPro" id="IPR012338">
    <property type="entry name" value="Beta-lactam/transpept-like"/>
</dbReference>